<dbReference type="SUPFAM" id="SSF53474">
    <property type="entry name" value="alpha/beta-Hydrolases"/>
    <property type="match status" value="1"/>
</dbReference>
<keyword evidence="1" id="KW-0378">Hydrolase</keyword>
<gene>
    <name evidence="1" type="ORF">SR900_07440</name>
</gene>
<reference evidence="1 2" key="1">
    <citation type="submission" date="2023-11" db="EMBL/GenBank/DDBJ databases">
        <title>MicrobeMod: A computational toolkit for identifying prokaryotic methylation and restriction-modification with nanopore sequencing.</title>
        <authorList>
            <person name="Crits-Christoph A."/>
            <person name="Kang S.C."/>
            <person name="Lee H."/>
            <person name="Ostrov N."/>
        </authorList>
    </citation>
    <scope>NUCLEOTIDE SEQUENCE [LARGE SCALE GENOMIC DNA]</scope>
    <source>
        <strain evidence="1 2">DSMZ 16071</strain>
    </source>
</reference>
<dbReference type="PANTHER" id="PTHR35602">
    <property type="entry name" value="ESTERASE YQIA-RELATED"/>
    <property type="match status" value="1"/>
</dbReference>
<evidence type="ECO:0000313" key="2">
    <source>
        <dbReference type="Proteomes" id="UP001324185"/>
    </source>
</evidence>
<protein>
    <submittedName>
        <fullName evidence="1">YqiA/YcfP family alpha/beta fold hydrolase</fullName>
    </submittedName>
</protein>
<dbReference type="InterPro" id="IPR008886">
    <property type="entry name" value="UPF0227/Esterase_YqiA"/>
</dbReference>
<dbReference type="GO" id="GO:0016787">
    <property type="term" value="F:hydrolase activity"/>
    <property type="evidence" value="ECO:0007669"/>
    <property type="project" value="UniProtKB-KW"/>
</dbReference>
<dbReference type="PANTHER" id="PTHR35602:SF2">
    <property type="entry name" value="UPF0227 PROTEIN YCFP"/>
    <property type="match status" value="1"/>
</dbReference>
<dbReference type="EMBL" id="CP140158">
    <property type="protein sequence ID" value="WQG84300.1"/>
    <property type="molecule type" value="Genomic_DNA"/>
</dbReference>
<organism evidence="1 2">
    <name type="scientific">Kangiella aquimarina</name>
    <dbReference type="NCBI Taxonomy" id="261965"/>
    <lineage>
        <taxon>Bacteria</taxon>
        <taxon>Pseudomonadati</taxon>
        <taxon>Pseudomonadota</taxon>
        <taxon>Gammaproteobacteria</taxon>
        <taxon>Kangiellales</taxon>
        <taxon>Kangiellaceae</taxon>
        <taxon>Kangiella</taxon>
    </lineage>
</organism>
<dbReference type="RefSeq" id="WP_018624767.1">
    <property type="nucleotide sequence ID" value="NZ_CP140158.1"/>
</dbReference>
<evidence type="ECO:0000313" key="1">
    <source>
        <dbReference type="EMBL" id="WQG84300.1"/>
    </source>
</evidence>
<keyword evidence="2" id="KW-1185">Reference proteome</keyword>
<sequence length="189" mass="21721">MMNIWYLHGFRSSAKSPKVNAMQQAFPSCNVQGISYTPHSPVVAEEILINEYEKLIGKDDDLIVVGTSLGGFWARWLASELPIKSLMINPSLHPDNTLETGEFSVYGEFNEMIRVTDKDLHDFNHYKVNQEPYGQSEVVLAMDDEVLDSYKTVKELEGIYPIHKFETGTHRFTEFERVFPIIEKMINSR</sequence>
<accession>A0ABZ0X166</accession>
<dbReference type="Proteomes" id="UP001324185">
    <property type="component" value="Chromosome"/>
</dbReference>
<dbReference type="Pfam" id="PF05728">
    <property type="entry name" value="UPF0227"/>
    <property type="match status" value="1"/>
</dbReference>
<dbReference type="Gene3D" id="3.40.50.1820">
    <property type="entry name" value="alpha/beta hydrolase"/>
    <property type="match status" value="1"/>
</dbReference>
<name>A0ABZ0X166_9GAMM</name>
<dbReference type="InterPro" id="IPR029058">
    <property type="entry name" value="AB_hydrolase_fold"/>
</dbReference>
<proteinExistence type="predicted"/>